<keyword evidence="1" id="KW-0521">NADP</keyword>
<evidence type="ECO:0000259" key="2">
    <source>
        <dbReference type="SMART" id="SM00829"/>
    </source>
</evidence>
<dbReference type="PANTHER" id="PTHR44154:SF1">
    <property type="entry name" value="QUINONE OXIDOREDUCTASE"/>
    <property type="match status" value="1"/>
</dbReference>
<evidence type="ECO:0000313" key="3">
    <source>
        <dbReference type="EMBL" id="MCI4657909.1"/>
    </source>
</evidence>
<comment type="caution">
    <text evidence="3">The sequence shown here is derived from an EMBL/GenBank/DDBJ whole genome shotgun (WGS) entry which is preliminary data.</text>
</comment>
<evidence type="ECO:0000313" key="4">
    <source>
        <dbReference type="Proteomes" id="UP001165341"/>
    </source>
</evidence>
<dbReference type="RefSeq" id="WP_243011741.1">
    <property type="nucleotide sequence ID" value="NZ_JALGAR010000002.1"/>
</dbReference>
<dbReference type="CDD" id="cd05289">
    <property type="entry name" value="MDR_like_2"/>
    <property type="match status" value="1"/>
</dbReference>
<dbReference type="SUPFAM" id="SSF50129">
    <property type="entry name" value="GroES-like"/>
    <property type="match status" value="1"/>
</dbReference>
<dbReference type="GO" id="GO:0016491">
    <property type="term" value="F:oxidoreductase activity"/>
    <property type="evidence" value="ECO:0007669"/>
    <property type="project" value="InterPro"/>
</dbReference>
<gene>
    <name evidence="3" type="ORF">MQH31_08825</name>
</gene>
<dbReference type="InterPro" id="IPR036291">
    <property type="entry name" value="NAD(P)-bd_dom_sf"/>
</dbReference>
<dbReference type="Pfam" id="PF08240">
    <property type="entry name" value="ADH_N"/>
    <property type="match status" value="1"/>
</dbReference>
<keyword evidence="4" id="KW-1185">Reference proteome</keyword>
<dbReference type="Pfam" id="PF13602">
    <property type="entry name" value="ADH_zinc_N_2"/>
    <property type="match status" value="1"/>
</dbReference>
<dbReference type="Proteomes" id="UP001165341">
    <property type="component" value="Unassembled WGS sequence"/>
</dbReference>
<dbReference type="InterPro" id="IPR020843">
    <property type="entry name" value="ER"/>
</dbReference>
<sequence>MAQVVQYNEFGGPEVLELVEVAEPRASAGEVVIAVRAAGVNPIDWKIRRAIRPTGPITTPRRPGSDASGRIVEVGAGVTGWSVGDAVIVLGAAGAYASRLTATPAQLTRKPDGLGWAEAAALGVPAGTAYQALRSLGLGSADTLLIHGGSGSVGQAAIQFALLDGATVIATASKPNQARLAELGAIPVVYGPGLVDRIRAVAPQGVDVVLDAAGTDEALEASFALVDDRSRIGTIVVGWKAAELGIQAWSGGSPVPLTPEQVELRAEGLRLATELAAAGRFDVEIAAVFPLAEAAAAQDLSEHGHPRGKIVLLP</sequence>
<dbReference type="Gene3D" id="3.40.50.720">
    <property type="entry name" value="NAD(P)-binding Rossmann-like Domain"/>
    <property type="match status" value="1"/>
</dbReference>
<dbReference type="EMBL" id="JALGAR010000002">
    <property type="protein sequence ID" value="MCI4657909.1"/>
    <property type="molecule type" value="Genomic_DNA"/>
</dbReference>
<dbReference type="InterPro" id="IPR011032">
    <property type="entry name" value="GroES-like_sf"/>
</dbReference>
<dbReference type="AlphaFoldDB" id="A0AA41UH20"/>
<accession>A0AA41UH20</accession>
<dbReference type="InterPro" id="IPR051603">
    <property type="entry name" value="Zinc-ADH_QOR/CCCR"/>
</dbReference>
<evidence type="ECO:0000256" key="1">
    <source>
        <dbReference type="ARBA" id="ARBA00022857"/>
    </source>
</evidence>
<organism evidence="3 4">
    <name type="scientific">Cryobacterium zhongshanensis</name>
    <dbReference type="NCBI Taxonomy" id="2928153"/>
    <lineage>
        <taxon>Bacteria</taxon>
        <taxon>Bacillati</taxon>
        <taxon>Actinomycetota</taxon>
        <taxon>Actinomycetes</taxon>
        <taxon>Micrococcales</taxon>
        <taxon>Microbacteriaceae</taxon>
        <taxon>Cryobacterium</taxon>
    </lineage>
</organism>
<reference evidence="3" key="1">
    <citation type="submission" date="2022-03" db="EMBL/GenBank/DDBJ databases">
        <title>Cryobacterium sp. nov. strain ZS14-85, isolated from Antarctic soil.</title>
        <authorList>
            <person name="Li J."/>
            <person name="Niu G."/>
        </authorList>
    </citation>
    <scope>NUCLEOTIDE SEQUENCE</scope>
    <source>
        <strain evidence="3">ZS14-85</strain>
    </source>
</reference>
<protein>
    <submittedName>
        <fullName evidence="3">NADP-dependent oxidoreductase</fullName>
    </submittedName>
</protein>
<name>A0AA41UH20_9MICO</name>
<dbReference type="SMART" id="SM00829">
    <property type="entry name" value="PKS_ER"/>
    <property type="match status" value="1"/>
</dbReference>
<dbReference type="Gene3D" id="3.90.180.10">
    <property type="entry name" value="Medium-chain alcohol dehydrogenases, catalytic domain"/>
    <property type="match status" value="1"/>
</dbReference>
<feature type="domain" description="Enoyl reductase (ER)" evidence="2">
    <location>
        <begin position="11"/>
        <end position="312"/>
    </location>
</feature>
<dbReference type="PANTHER" id="PTHR44154">
    <property type="entry name" value="QUINONE OXIDOREDUCTASE"/>
    <property type="match status" value="1"/>
</dbReference>
<dbReference type="SUPFAM" id="SSF51735">
    <property type="entry name" value="NAD(P)-binding Rossmann-fold domains"/>
    <property type="match status" value="1"/>
</dbReference>
<dbReference type="InterPro" id="IPR013154">
    <property type="entry name" value="ADH-like_N"/>
</dbReference>
<proteinExistence type="predicted"/>